<comment type="subcellular location">
    <subcellularLocation>
        <location evidence="1">Membrane</location>
        <topology evidence="1">Multi-pass membrane protein</topology>
    </subcellularLocation>
</comment>
<sequence length="346" mass="38348">MSKNILPPRSTGLIIFESVASIALVILSVVGNIFIFVALCRNPRLRNSTNIYIAALAITDILNACIPGTLFASTLVSGRMVLSLPVCLLSGFMVHFLAYVSMITMTLTAVNRYFRVVKPQYYNSLFGGKRSLLMLGCLWLLVASFVLYPTFVGVGRFSFNPAITICAYRFTSPTAETVFTLIVVFVVVLFCLLLVCFSYYHVSKTIREHKSGAHSSLRGVSAQEINLSKVLFVLVLAFVICWLPTFAIILVIRVILKKAPHELAVMIPFLFQTTSVLNPLLYGALSPPFKREFRKLLTFQRNGNAHVSDQGLTSAPSLPLDYISNQSSKSGSNNRSNYNQNGHHFL</sequence>
<comment type="caution">
    <text evidence="12">The sequence shown here is derived from an EMBL/GenBank/DDBJ whole genome shotgun (WGS) entry which is preliminary data.</text>
</comment>
<evidence type="ECO:0000259" key="11">
    <source>
        <dbReference type="PROSITE" id="PS50262"/>
    </source>
</evidence>
<evidence type="ECO:0000256" key="8">
    <source>
        <dbReference type="RuleBase" id="RU000688"/>
    </source>
</evidence>
<keyword evidence="7 8" id="KW-0807">Transducer</keyword>
<feature type="transmembrane region" description="Helical" evidence="10">
    <location>
        <begin position="82"/>
        <end position="110"/>
    </location>
</feature>
<keyword evidence="4 8" id="KW-0297">G-protein coupled receptor</keyword>
<dbReference type="SMART" id="SM01381">
    <property type="entry name" value="7TM_GPCR_Srsx"/>
    <property type="match status" value="1"/>
</dbReference>
<dbReference type="GO" id="GO:0016020">
    <property type="term" value="C:membrane"/>
    <property type="evidence" value="ECO:0007669"/>
    <property type="project" value="UniProtKB-SubCell"/>
</dbReference>
<dbReference type="Gene3D" id="1.20.1070.10">
    <property type="entry name" value="Rhodopsin 7-helix transmembrane proteins"/>
    <property type="match status" value="1"/>
</dbReference>
<evidence type="ECO:0000256" key="6">
    <source>
        <dbReference type="ARBA" id="ARBA00023170"/>
    </source>
</evidence>
<proteinExistence type="inferred from homology"/>
<dbReference type="EMBL" id="JARQWQ010000065">
    <property type="protein sequence ID" value="KAK2555042.1"/>
    <property type="molecule type" value="Genomic_DNA"/>
</dbReference>
<keyword evidence="13" id="KW-1185">Reference proteome</keyword>
<dbReference type="InterPro" id="IPR050125">
    <property type="entry name" value="GPCR_opsins"/>
</dbReference>
<keyword evidence="2 8" id="KW-0812">Transmembrane</keyword>
<keyword evidence="3 10" id="KW-1133">Transmembrane helix</keyword>
<accession>A0AAD9Q5A0</accession>
<feature type="transmembrane region" description="Helical" evidence="10">
    <location>
        <begin position="264"/>
        <end position="285"/>
    </location>
</feature>
<evidence type="ECO:0000256" key="10">
    <source>
        <dbReference type="SAM" id="Phobius"/>
    </source>
</evidence>
<dbReference type="PRINTS" id="PR00237">
    <property type="entry name" value="GPCRRHODOPSN"/>
</dbReference>
<reference evidence="12" key="1">
    <citation type="journal article" date="2023" name="G3 (Bethesda)">
        <title>Whole genome assembly and annotation of the endangered Caribbean coral Acropora cervicornis.</title>
        <authorList>
            <person name="Selwyn J.D."/>
            <person name="Vollmer S.V."/>
        </authorList>
    </citation>
    <scope>NUCLEOTIDE SEQUENCE</scope>
    <source>
        <strain evidence="12">K2</strain>
    </source>
</reference>
<feature type="transmembrane region" description="Helical" evidence="10">
    <location>
        <begin position="131"/>
        <end position="151"/>
    </location>
</feature>
<feature type="transmembrane region" description="Helical" evidence="10">
    <location>
        <begin position="230"/>
        <end position="252"/>
    </location>
</feature>
<feature type="transmembrane region" description="Helical" evidence="10">
    <location>
        <begin position="178"/>
        <end position="200"/>
    </location>
</feature>
<feature type="transmembrane region" description="Helical" evidence="10">
    <location>
        <begin position="12"/>
        <end position="39"/>
    </location>
</feature>
<evidence type="ECO:0000256" key="5">
    <source>
        <dbReference type="ARBA" id="ARBA00023136"/>
    </source>
</evidence>
<dbReference type="PROSITE" id="PS00237">
    <property type="entry name" value="G_PROTEIN_RECEP_F1_1"/>
    <property type="match status" value="1"/>
</dbReference>
<dbReference type="Pfam" id="PF00001">
    <property type="entry name" value="7tm_1"/>
    <property type="match status" value="1"/>
</dbReference>
<feature type="transmembrane region" description="Helical" evidence="10">
    <location>
        <begin position="51"/>
        <end position="76"/>
    </location>
</feature>
<feature type="region of interest" description="Disordered" evidence="9">
    <location>
        <begin position="325"/>
        <end position="346"/>
    </location>
</feature>
<dbReference type="InterPro" id="IPR000276">
    <property type="entry name" value="GPCR_Rhodpsn"/>
</dbReference>
<dbReference type="InterPro" id="IPR017452">
    <property type="entry name" value="GPCR_Rhodpsn_7TM"/>
</dbReference>
<evidence type="ECO:0000256" key="1">
    <source>
        <dbReference type="ARBA" id="ARBA00004141"/>
    </source>
</evidence>
<evidence type="ECO:0000256" key="9">
    <source>
        <dbReference type="SAM" id="MobiDB-lite"/>
    </source>
</evidence>
<dbReference type="SUPFAM" id="SSF81321">
    <property type="entry name" value="Family A G protein-coupled receptor-like"/>
    <property type="match status" value="1"/>
</dbReference>
<evidence type="ECO:0000256" key="2">
    <source>
        <dbReference type="ARBA" id="ARBA00022692"/>
    </source>
</evidence>
<evidence type="ECO:0000313" key="13">
    <source>
        <dbReference type="Proteomes" id="UP001249851"/>
    </source>
</evidence>
<keyword evidence="6 8" id="KW-0675">Receptor</keyword>
<dbReference type="PROSITE" id="PS50262">
    <property type="entry name" value="G_PROTEIN_RECEP_F1_2"/>
    <property type="match status" value="1"/>
</dbReference>
<reference evidence="12" key="2">
    <citation type="journal article" date="2023" name="Science">
        <title>Genomic signatures of disease resistance in endangered staghorn corals.</title>
        <authorList>
            <person name="Vollmer S.V."/>
            <person name="Selwyn J.D."/>
            <person name="Despard B.A."/>
            <person name="Roesel C.L."/>
        </authorList>
    </citation>
    <scope>NUCLEOTIDE SEQUENCE</scope>
    <source>
        <strain evidence="12">K2</strain>
    </source>
</reference>
<name>A0AAD9Q5A0_ACRCE</name>
<keyword evidence="5 10" id="KW-0472">Membrane</keyword>
<feature type="domain" description="G-protein coupled receptors family 1 profile" evidence="11">
    <location>
        <begin position="31"/>
        <end position="282"/>
    </location>
</feature>
<evidence type="ECO:0000256" key="7">
    <source>
        <dbReference type="ARBA" id="ARBA00023224"/>
    </source>
</evidence>
<comment type="similarity">
    <text evidence="8">Belongs to the G-protein coupled receptor 1 family.</text>
</comment>
<evidence type="ECO:0000256" key="4">
    <source>
        <dbReference type="ARBA" id="ARBA00023040"/>
    </source>
</evidence>
<evidence type="ECO:0000313" key="12">
    <source>
        <dbReference type="EMBL" id="KAK2555042.1"/>
    </source>
</evidence>
<gene>
    <name evidence="12" type="ORF">P5673_023389</name>
</gene>
<evidence type="ECO:0000256" key="3">
    <source>
        <dbReference type="ARBA" id="ARBA00022989"/>
    </source>
</evidence>
<dbReference type="PANTHER" id="PTHR24240">
    <property type="entry name" value="OPSIN"/>
    <property type="match status" value="1"/>
</dbReference>
<protein>
    <submittedName>
        <fullName evidence="12">Melatonin receptor type 1C</fullName>
    </submittedName>
</protein>
<dbReference type="Proteomes" id="UP001249851">
    <property type="component" value="Unassembled WGS sequence"/>
</dbReference>
<dbReference type="GO" id="GO:0004930">
    <property type="term" value="F:G protein-coupled receptor activity"/>
    <property type="evidence" value="ECO:0007669"/>
    <property type="project" value="UniProtKB-KW"/>
</dbReference>
<organism evidence="12 13">
    <name type="scientific">Acropora cervicornis</name>
    <name type="common">Staghorn coral</name>
    <dbReference type="NCBI Taxonomy" id="6130"/>
    <lineage>
        <taxon>Eukaryota</taxon>
        <taxon>Metazoa</taxon>
        <taxon>Cnidaria</taxon>
        <taxon>Anthozoa</taxon>
        <taxon>Hexacorallia</taxon>
        <taxon>Scleractinia</taxon>
        <taxon>Astrocoeniina</taxon>
        <taxon>Acroporidae</taxon>
        <taxon>Acropora</taxon>
    </lineage>
</organism>
<dbReference type="AlphaFoldDB" id="A0AAD9Q5A0"/>
<dbReference type="CDD" id="cd00637">
    <property type="entry name" value="7tm_classA_rhodopsin-like"/>
    <property type="match status" value="1"/>
</dbReference>